<comment type="caution">
    <text evidence="2">The sequence shown here is derived from an EMBL/GenBank/DDBJ whole genome shotgun (WGS) entry which is preliminary data.</text>
</comment>
<keyword evidence="3" id="KW-1185">Reference proteome</keyword>
<name>A0A2G5TQQ4_9PELO</name>
<dbReference type="CDD" id="cd22150">
    <property type="entry name" value="F-box_CeFBXA-like"/>
    <property type="match status" value="1"/>
</dbReference>
<organism evidence="2 3">
    <name type="scientific">Caenorhabditis nigoni</name>
    <dbReference type="NCBI Taxonomy" id="1611254"/>
    <lineage>
        <taxon>Eukaryota</taxon>
        <taxon>Metazoa</taxon>
        <taxon>Ecdysozoa</taxon>
        <taxon>Nematoda</taxon>
        <taxon>Chromadorea</taxon>
        <taxon>Rhabditida</taxon>
        <taxon>Rhabditina</taxon>
        <taxon>Rhabditomorpha</taxon>
        <taxon>Rhabditoidea</taxon>
        <taxon>Rhabditidae</taxon>
        <taxon>Peloderinae</taxon>
        <taxon>Caenorhabditis</taxon>
    </lineage>
</organism>
<accession>A0A2G5TQQ4</accession>
<reference evidence="3" key="1">
    <citation type="submission" date="2017-10" db="EMBL/GenBank/DDBJ databases">
        <title>Rapid genome shrinkage in a self-fertile nematode reveals novel sperm competition proteins.</title>
        <authorList>
            <person name="Yin D."/>
            <person name="Schwarz E.M."/>
            <person name="Thomas C.G."/>
            <person name="Felde R.L."/>
            <person name="Korf I.F."/>
            <person name="Cutter A.D."/>
            <person name="Schartner C.M."/>
            <person name="Ralston E.J."/>
            <person name="Meyer B.J."/>
            <person name="Haag E.S."/>
        </authorList>
    </citation>
    <scope>NUCLEOTIDE SEQUENCE [LARGE SCALE GENOMIC DNA]</scope>
    <source>
        <strain evidence="3">JU1422</strain>
    </source>
</reference>
<dbReference type="STRING" id="1611254.A0A2G5TQQ4"/>
<dbReference type="PROSITE" id="PS50181">
    <property type="entry name" value="FBOX"/>
    <property type="match status" value="1"/>
</dbReference>
<dbReference type="InterPro" id="IPR001810">
    <property type="entry name" value="F-box_dom"/>
</dbReference>
<dbReference type="OrthoDB" id="3256413at2759"/>
<sequence>MQPPGLHSLILYDNFEWKTAHKSYENFRNICDLTKIPTIALEEFETNFYGILKENYQQKLDFRNIAKIDSLKLCILSDVLAGKSIEKSHEDLSETFEAENIDFSVVDFWYYRVYNGSYDLDYDRKNYSKPLEFSDLPIIIHHEIIDILDLKNQLTLRKVSKSLKNIVDQGKPAIKRMKIDIKLDFIYMKIDDLSAYYSEDLDSNYREIALNYVMTILRNPKLQLDCLHIVSSSTDLIFIDFLKNLQHKISTKFLDLDMDGPETTHLLLACMKPKFLEVVTLKTGNIDEIVKLDQWKWLNKAFVHRIFRGSLDCFLGFSVFSIKLWELTEEHLMKLKEVKIHFFVEFRTQFLFFQGLTKSPNFECCYIYPRQYIRRDLIEKVFSYDLQHLVKDSGYPNQIGYSYTIPNVFKIIISRGHLMIMRHRS</sequence>
<dbReference type="PANTHER" id="PTHR23015">
    <property type="entry name" value="UNCHARACTERIZED C.ELEGANS PROTEIN"/>
    <property type="match status" value="1"/>
</dbReference>
<evidence type="ECO:0000313" key="3">
    <source>
        <dbReference type="Proteomes" id="UP000230233"/>
    </source>
</evidence>
<dbReference type="InterPro" id="IPR041426">
    <property type="entry name" value="Mos1_HTH"/>
</dbReference>
<dbReference type="InterPro" id="IPR002900">
    <property type="entry name" value="DUF38/FTH_CAE_spp"/>
</dbReference>
<evidence type="ECO:0000313" key="2">
    <source>
        <dbReference type="EMBL" id="PIC29568.1"/>
    </source>
</evidence>
<dbReference type="Pfam" id="PF00646">
    <property type="entry name" value="F-box"/>
    <property type="match status" value="1"/>
</dbReference>
<dbReference type="EMBL" id="PDUG01000005">
    <property type="protein sequence ID" value="PIC29568.1"/>
    <property type="molecule type" value="Genomic_DNA"/>
</dbReference>
<dbReference type="Pfam" id="PF01827">
    <property type="entry name" value="FTH"/>
    <property type="match status" value="1"/>
</dbReference>
<dbReference type="Pfam" id="PF17906">
    <property type="entry name" value="HTH_48"/>
    <property type="match status" value="1"/>
</dbReference>
<evidence type="ECO:0000259" key="1">
    <source>
        <dbReference type="PROSITE" id="PS50181"/>
    </source>
</evidence>
<gene>
    <name evidence="2" type="primary">Cnig_chr_V.g21109</name>
    <name evidence="2" type="ORF">B9Z55_021109</name>
</gene>
<proteinExistence type="predicted"/>
<protein>
    <recommendedName>
        <fullName evidence="1">F-box domain-containing protein</fullName>
    </recommendedName>
</protein>
<dbReference type="SMART" id="SM00256">
    <property type="entry name" value="FBOX"/>
    <property type="match status" value="1"/>
</dbReference>
<dbReference type="GO" id="GO:0045087">
    <property type="term" value="P:innate immune response"/>
    <property type="evidence" value="ECO:0007669"/>
    <property type="project" value="TreeGrafter"/>
</dbReference>
<dbReference type="Proteomes" id="UP000230233">
    <property type="component" value="Chromosome V"/>
</dbReference>
<feature type="domain" description="F-box" evidence="1">
    <location>
        <begin position="130"/>
        <end position="177"/>
    </location>
</feature>
<dbReference type="PANTHER" id="PTHR23015:SF4">
    <property type="entry name" value="DUF38 DOMAIN-CONTAINING PROTEIN-RELATED"/>
    <property type="match status" value="1"/>
</dbReference>
<dbReference type="InterPro" id="IPR040161">
    <property type="entry name" value="FB224"/>
</dbReference>
<dbReference type="AlphaFoldDB" id="A0A2G5TQQ4"/>